<dbReference type="Proteomes" id="UP001152888">
    <property type="component" value="Unassembled WGS sequence"/>
</dbReference>
<sequence length="118" mass="14257">MTTDRRKIRDLNTADQMWKVYIRAEDDSGKIWRENWGWVMDEYRELKEKLDKKTAESEFLSGVTPPREIPSKKISPVPESYNHWYGWIAKEEDFKIEKYGPDFFKPKPLPEIYKIIKE</sequence>
<comment type="caution">
    <text evidence="1">The sequence shown here is derived from an EMBL/GenBank/DDBJ whole genome shotgun (WGS) entry which is preliminary data.</text>
</comment>
<proteinExistence type="predicted"/>
<evidence type="ECO:0000313" key="2">
    <source>
        <dbReference type="Proteomes" id="UP001152888"/>
    </source>
</evidence>
<dbReference type="AlphaFoldDB" id="A0A9P0P151"/>
<dbReference type="OrthoDB" id="10031946at2759"/>
<dbReference type="Pfam" id="PF14945">
    <property type="entry name" value="LLC1"/>
    <property type="match status" value="1"/>
</dbReference>
<reference evidence="1" key="1">
    <citation type="submission" date="2022-03" db="EMBL/GenBank/DDBJ databases">
        <authorList>
            <person name="Sayadi A."/>
        </authorList>
    </citation>
    <scope>NUCLEOTIDE SEQUENCE</scope>
</reference>
<dbReference type="EMBL" id="CAKOFQ010006726">
    <property type="protein sequence ID" value="CAH1965513.1"/>
    <property type="molecule type" value="Genomic_DNA"/>
</dbReference>
<protein>
    <submittedName>
        <fullName evidence="1">Uncharacterized protein</fullName>
    </submittedName>
</protein>
<evidence type="ECO:0000313" key="1">
    <source>
        <dbReference type="EMBL" id="CAH1965513.1"/>
    </source>
</evidence>
<name>A0A9P0P151_ACAOB</name>
<keyword evidence="2" id="KW-1185">Reference proteome</keyword>
<gene>
    <name evidence="1" type="ORF">ACAOBT_LOCUS6378</name>
</gene>
<organism evidence="1 2">
    <name type="scientific">Acanthoscelides obtectus</name>
    <name type="common">Bean weevil</name>
    <name type="synonym">Bruchus obtectus</name>
    <dbReference type="NCBI Taxonomy" id="200917"/>
    <lineage>
        <taxon>Eukaryota</taxon>
        <taxon>Metazoa</taxon>
        <taxon>Ecdysozoa</taxon>
        <taxon>Arthropoda</taxon>
        <taxon>Hexapoda</taxon>
        <taxon>Insecta</taxon>
        <taxon>Pterygota</taxon>
        <taxon>Neoptera</taxon>
        <taxon>Endopterygota</taxon>
        <taxon>Coleoptera</taxon>
        <taxon>Polyphaga</taxon>
        <taxon>Cucujiformia</taxon>
        <taxon>Chrysomeloidea</taxon>
        <taxon>Chrysomelidae</taxon>
        <taxon>Bruchinae</taxon>
        <taxon>Bruchini</taxon>
        <taxon>Acanthoscelides</taxon>
    </lineage>
</organism>
<dbReference type="InterPro" id="IPR020339">
    <property type="entry name" value="C20orf85-like"/>
</dbReference>
<accession>A0A9P0P151</accession>